<dbReference type="Proteomes" id="UP000076482">
    <property type="component" value="Unassembled WGS sequence"/>
</dbReference>
<evidence type="ECO:0000313" key="1">
    <source>
        <dbReference type="EMBL" id="KZD72162.1"/>
    </source>
</evidence>
<protein>
    <submittedName>
        <fullName evidence="1">Uncharacterized protein</fullName>
    </submittedName>
</protein>
<dbReference type="AlphaFoldDB" id="A0A164QTG4"/>
<comment type="caution">
    <text evidence="1">The sequence shown here is derived from an EMBL/GenBank/DDBJ whole genome shotgun (WGS) entry which is preliminary data.</text>
</comment>
<accession>A0A164QTG4</accession>
<dbReference type="RefSeq" id="WP_063259843.1">
    <property type="nucleotide sequence ID" value="NZ_LJKE01000015.1"/>
</dbReference>
<gene>
    <name evidence="1" type="ORF">B4088_0623</name>
</gene>
<dbReference type="EMBL" id="LJKE01000015">
    <property type="protein sequence ID" value="KZD72162.1"/>
    <property type="molecule type" value="Genomic_DNA"/>
</dbReference>
<sequence>MFKLYLKRIGKTLLNTFFSLLRIGIIGGGIGVFLIFHYYWFTDSSYGVGNFYRLTTFLIGIPLFIVSFIEVFLWIGRREKRKQNALKELKTTKKA</sequence>
<name>A0A164QTG4_BACCE</name>
<dbReference type="InterPro" id="IPR036927">
    <property type="entry name" value="Cyt_c_oxase-like_su1_sf"/>
</dbReference>
<dbReference type="PATRIC" id="fig|1396.535.peg.4376"/>
<proteinExistence type="predicted"/>
<dbReference type="SUPFAM" id="SSF81442">
    <property type="entry name" value="Cytochrome c oxidase subunit I-like"/>
    <property type="match status" value="1"/>
</dbReference>
<evidence type="ECO:0000313" key="2">
    <source>
        <dbReference type="Proteomes" id="UP000076482"/>
    </source>
</evidence>
<organism evidence="1 2">
    <name type="scientific">Bacillus cereus</name>
    <dbReference type="NCBI Taxonomy" id="1396"/>
    <lineage>
        <taxon>Bacteria</taxon>
        <taxon>Bacillati</taxon>
        <taxon>Bacillota</taxon>
        <taxon>Bacilli</taxon>
        <taxon>Bacillales</taxon>
        <taxon>Bacillaceae</taxon>
        <taxon>Bacillus</taxon>
        <taxon>Bacillus cereus group</taxon>
    </lineage>
</organism>
<reference evidence="1 2" key="1">
    <citation type="submission" date="2015-09" db="EMBL/GenBank/DDBJ databases">
        <title>Bacillus cereus food isolates.</title>
        <authorList>
            <person name="Boekhorst J."/>
        </authorList>
    </citation>
    <scope>NUCLEOTIDE SEQUENCE [LARGE SCALE GENOMIC DNA]</scope>
    <source>
        <strain evidence="1 2">B4088</strain>
    </source>
</reference>